<protein>
    <submittedName>
        <fullName evidence="1">Uncharacterized protein</fullName>
    </submittedName>
</protein>
<evidence type="ECO:0000313" key="1">
    <source>
        <dbReference type="EMBL" id="KAK8208013.1"/>
    </source>
</evidence>
<organism evidence="1 2">
    <name type="scientific">Zalaria obscura</name>
    <dbReference type="NCBI Taxonomy" id="2024903"/>
    <lineage>
        <taxon>Eukaryota</taxon>
        <taxon>Fungi</taxon>
        <taxon>Dikarya</taxon>
        <taxon>Ascomycota</taxon>
        <taxon>Pezizomycotina</taxon>
        <taxon>Dothideomycetes</taxon>
        <taxon>Dothideomycetidae</taxon>
        <taxon>Dothideales</taxon>
        <taxon>Zalariaceae</taxon>
        <taxon>Zalaria</taxon>
    </lineage>
</organism>
<evidence type="ECO:0000313" key="2">
    <source>
        <dbReference type="Proteomes" id="UP001320706"/>
    </source>
</evidence>
<dbReference type="Proteomes" id="UP001320706">
    <property type="component" value="Unassembled WGS sequence"/>
</dbReference>
<reference evidence="1" key="1">
    <citation type="submission" date="2024-02" db="EMBL/GenBank/DDBJ databases">
        <title>Metagenome Assembled Genome of Zalaria obscura JY119.</title>
        <authorList>
            <person name="Vighnesh L."/>
            <person name="Jagadeeshwari U."/>
            <person name="Venkata Ramana C."/>
            <person name="Sasikala C."/>
        </authorList>
    </citation>
    <scope>NUCLEOTIDE SEQUENCE</scope>
    <source>
        <strain evidence="1">JY119</strain>
    </source>
</reference>
<sequence length="618" mass="68482">MRSHYSFFGRGWKLQAAITIVCQLAFVLFGYDQGVFSGIVGNTNWLKTFGNPGSGLEGIIVSIYNLGAFSGCILNFIFGEKAGRRLCMWIAMGWIIVGATLQASSYSVPQILVARYITGIGTGIETSTVPMYQSELCEAHKRGRLVSSEPLFVGVGIVISYYFDYGMSFVGGPIAWRLPIACQIVFAFIVIAMVFGVPESPRYLYKENKNDEALRVLCEVYDRPPDDEKIVREQKDILDALALERAHGEYRWSQLFKRDDVQTGRRVLLAYGMQFMNQVGGINLVVYFVPSALEQNVHLSHNLSLLIGGAVQCMFVIGSLVPTFFLDQLGRRRPMMWGSFGLGISMMLIAVLLSFQNPKYSDSLSQSTSSASIAFFFTYMLIFGASANCIPWVYVPEILPLHARAKGTAVGISSNWLWNFVIVMITPTIISRLQWRAYLIFMCTNLAFIPLVYFCYPETANLTLEAVDYLFIKEGKKGVVNQLAGPSEPVRASLSLHRGQDVEKGSGAVHLEQGDEKVGFEAFGNGGENRRVRGGQGRTRSDLLVSDSVVLQPISTPPWPQIAGVESRIKARLIHAQHTHPHRDIRTPRILSPHTQPDSVIATTPTLASPHLQSALPL</sequence>
<accession>A0ACC3SDH2</accession>
<name>A0ACC3SDH2_9PEZI</name>
<comment type="caution">
    <text evidence="1">The sequence shown here is derived from an EMBL/GenBank/DDBJ whole genome shotgun (WGS) entry which is preliminary data.</text>
</comment>
<gene>
    <name evidence="1" type="ORF">M8818_004051</name>
</gene>
<proteinExistence type="predicted"/>
<dbReference type="EMBL" id="JAMKPW020000019">
    <property type="protein sequence ID" value="KAK8208013.1"/>
    <property type="molecule type" value="Genomic_DNA"/>
</dbReference>
<keyword evidence="2" id="KW-1185">Reference proteome</keyword>